<dbReference type="EMBL" id="NHSJ01000138">
    <property type="protein sequence ID" value="PPQ26026.1"/>
    <property type="molecule type" value="Genomic_DNA"/>
</dbReference>
<organism evidence="2 3">
    <name type="scientific">Rhodoblastus sphagnicola</name>
    <dbReference type="NCBI Taxonomy" id="333368"/>
    <lineage>
        <taxon>Bacteria</taxon>
        <taxon>Pseudomonadati</taxon>
        <taxon>Pseudomonadota</taxon>
        <taxon>Alphaproteobacteria</taxon>
        <taxon>Hyphomicrobiales</taxon>
        <taxon>Rhodoblastaceae</taxon>
        <taxon>Rhodoblastus</taxon>
    </lineage>
</organism>
<comment type="caution">
    <text evidence="2">The sequence shown here is derived from an EMBL/GenBank/DDBJ whole genome shotgun (WGS) entry which is preliminary data.</text>
</comment>
<dbReference type="InterPro" id="IPR007791">
    <property type="entry name" value="DjlA_N"/>
</dbReference>
<gene>
    <name evidence="2" type="ORF">CCR94_23670</name>
</gene>
<dbReference type="RefSeq" id="WP_104510743.1">
    <property type="nucleotide sequence ID" value="NZ_JACIGC010000002.1"/>
</dbReference>
<accession>A0A2S6MUI9</accession>
<dbReference type="OrthoDB" id="5402150at2"/>
<reference evidence="2 3" key="1">
    <citation type="journal article" date="2018" name="Arch. Microbiol.">
        <title>New insights into the metabolic potential of the phototrophic purple bacterium Rhodopila globiformis DSM 161(T) from its draft genome sequence and evidence for a vanadium-dependent nitrogenase.</title>
        <authorList>
            <person name="Imhoff J.F."/>
            <person name="Rahn T."/>
            <person name="Kunzel S."/>
            <person name="Neulinger S.C."/>
        </authorList>
    </citation>
    <scope>NUCLEOTIDE SEQUENCE [LARGE SCALE GENOMIC DNA]</scope>
    <source>
        <strain evidence="2 3">DSM 16996</strain>
    </source>
</reference>
<keyword evidence="3" id="KW-1185">Reference proteome</keyword>
<feature type="domain" description="Co-chaperone DjlA N-terminal" evidence="1">
    <location>
        <begin position="29"/>
        <end position="144"/>
    </location>
</feature>
<dbReference type="InterPro" id="IPR029024">
    <property type="entry name" value="TerB-like"/>
</dbReference>
<sequence>MFERIRQFVEDLTSAEPGDRQFGDADLRVASAALLVHVAEVDGIFSESERRALLLLLQQRFDVSEDQAQKLLAAGRQSDREAIDLYGFTSLLKDAMSPPERRRLVEMMWTIAYADGGTVEFEENVIWRVSELLGVPARDRIALRRKVRGDCGLDPHAPAPWDDLGKPEESRT</sequence>
<dbReference type="AlphaFoldDB" id="A0A2S6MUI9"/>
<name>A0A2S6MUI9_9HYPH</name>
<dbReference type="Pfam" id="PF05099">
    <property type="entry name" value="TerB"/>
    <property type="match status" value="1"/>
</dbReference>
<dbReference type="Proteomes" id="UP000239089">
    <property type="component" value="Unassembled WGS sequence"/>
</dbReference>
<dbReference type="SUPFAM" id="SSF158682">
    <property type="entry name" value="TerB-like"/>
    <property type="match status" value="1"/>
</dbReference>
<protein>
    <recommendedName>
        <fullName evidence="1">Co-chaperone DjlA N-terminal domain-containing protein</fullName>
    </recommendedName>
</protein>
<evidence type="ECO:0000259" key="1">
    <source>
        <dbReference type="Pfam" id="PF05099"/>
    </source>
</evidence>
<dbReference type="CDD" id="cd07313">
    <property type="entry name" value="terB_like_2"/>
    <property type="match status" value="1"/>
</dbReference>
<proteinExistence type="predicted"/>
<dbReference type="Gene3D" id="1.10.3680.10">
    <property type="entry name" value="TerB-like"/>
    <property type="match status" value="1"/>
</dbReference>
<evidence type="ECO:0000313" key="2">
    <source>
        <dbReference type="EMBL" id="PPQ26026.1"/>
    </source>
</evidence>
<evidence type="ECO:0000313" key="3">
    <source>
        <dbReference type="Proteomes" id="UP000239089"/>
    </source>
</evidence>